<dbReference type="InterPro" id="IPR013785">
    <property type="entry name" value="Aldolase_TIM"/>
</dbReference>
<dbReference type="Gene3D" id="3.20.20.70">
    <property type="entry name" value="Aldolase class I"/>
    <property type="match status" value="1"/>
</dbReference>
<dbReference type="PROSITE" id="PS00557">
    <property type="entry name" value="FMN_HYDROXY_ACID_DH_1"/>
    <property type="match status" value="1"/>
</dbReference>
<dbReference type="SUPFAM" id="SSF51395">
    <property type="entry name" value="FMN-linked oxidoreductases"/>
    <property type="match status" value="1"/>
</dbReference>
<dbReference type="PRINTS" id="PR00363">
    <property type="entry name" value="CYTOCHROMEB5"/>
</dbReference>
<protein>
    <submittedName>
        <fullName evidence="5">L-mandelate dehydrogenase</fullName>
    </submittedName>
</protein>
<dbReference type="AlphaFoldDB" id="A0AAD9CXQ6"/>
<gene>
    <name evidence="5" type="ORF">DB88DRAFT_439024</name>
</gene>
<comment type="cofactor">
    <cofactor evidence="1">
        <name>FMN</name>
        <dbReference type="ChEBI" id="CHEBI:58210"/>
    </cofactor>
</comment>
<sequence length="518" mass="56525">MLHEPARLDSQVGLNRRNDDAFGAKETQVVSEGAVQGALATRRAEDRGDDEPYLTLEEVAAHSLAHDAWVIVDGKVYDVTDFHHKHPGGSSVIVANAGRDVTELFRSIHPPNTLENNLPKESFKGLVDPEAVAAVRHHTYQAEIDRLEAAREALPDVETMLSLQEIEDTAKSFLSERTSNYYSGYSLDGFSVVENSSSFRKCRLLPRIMLDVTTARPQTTIFGVPSALPIYIAPASNALLGHPDGELNLTRGAAKTGIVQGVSAASSYPLRDILQEKAELDAASGNKMGMVYQVYVVPDRSKTVDLVKEAVAGGCQALVLTVDSNVGDLRQTTEKLKGTRGSAEPGIKMGPFTEGDGWHDTALNWDDLKWIKELAGDVPVYLKGVCHIEDVRLAKQHGLAGCILSNHGGRQLDRARTGFDSLRSIYAEDPQLCKETELYIDGGCRRGSEVLQALAMGAKGVGLGRPFLWAQAAYGEKGVIRAVRIMEDEIVTAMRLLGVRRIDEIKPGMVECLQEIWK</sequence>
<dbReference type="PROSITE" id="PS51349">
    <property type="entry name" value="FMN_HYDROXY_ACID_DH_2"/>
    <property type="match status" value="1"/>
</dbReference>
<dbReference type="Pfam" id="PF00173">
    <property type="entry name" value="Cyt-b5"/>
    <property type="match status" value="1"/>
</dbReference>
<dbReference type="PANTHER" id="PTHR10578:SF101">
    <property type="entry name" value="L-LACTATE DEHYDROGENASE (CYTOCHROME B2)"/>
    <property type="match status" value="1"/>
</dbReference>
<dbReference type="SUPFAM" id="SSF55856">
    <property type="entry name" value="Cytochrome b5-like heme/steroid binding domain"/>
    <property type="match status" value="1"/>
</dbReference>
<dbReference type="InterPro" id="IPR000262">
    <property type="entry name" value="FMN-dep_DH"/>
</dbReference>
<evidence type="ECO:0000256" key="2">
    <source>
        <dbReference type="ARBA" id="ARBA00023002"/>
    </source>
</evidence>
<dbReference type="InterPro" id="IPR036400">
    <property type="entry name" value="Cyt_B5-like_heme/steroid_sf"/>
</dbReference>
<name>A0AAD9CXQ6_PAPLA</name>
<dbReference type="InterPro" id="IPR037396">
    <property type="entry name" value="FMN_HAD"/>
</dbReference>
<feature type="domain" description="FMN hydroxy acid dehydrogenase" evidence="4">
    <location>
        <begin position="155"/>
        <end position="515"/>
    </location>
</feature>
<dbReference type="Pfam" id="PF01070">
    <property type="entry name" value="FMN_dh"/>
    <property type="match status" value="1"/>
</dbReference>
<evidence type="ECO:0000259" key="3">
    <source>
        <dbReference type="PROSITE" id="PS50255"/>
    </source>
</evidence>
<dbReference type="InterPro" id="IPR008259">
    <property type="entry name" value="FMN_hydac_DH_AS"/>
</dbReference>
<proteinExistence type="predicted"/>
<dbReference type="Proteomes" id="UP001182556">
    <property type="component" value="Unassembled WGS sequence"/>
</dbReference>
<accession>A0AAD9CXQ6</accession>
<dbReference type="SMART" id="SM01117">
    <property type="entry name" value="Cyt-b5"/>
    <property type="match status" value="1"/>
</dbReference>
<evidence type="ECO:0000313" key="5">
    <source>
        <dbReference type="EMBL" id="KAK1923540.1"/>
    </source>
</evidence>
<dbReference type="GO" id="GO:0006089">
    <property type="term" value="P:lactate metabolic process"/>
    <property type="evidence" value="ECO:0007669"/>
    <property type="project" value="TreeGrafter"/>
</dbReference>
<organism evidence="5 6">
    <name type="scientific">Papiliotrema laurentii</name>
    <name type="common">Cryptococcus laurentii</name>
    <dbReference type="NCBI Taxonomy" id="5418"/>
    <lineage>
        <taxon>Eukaryota</taxon>
        <taxon>Fungi</taxon>
        <taxon>Dikarya</taxon>
        <taxon>Basidiomycota</taxon>
        <taxon>Agaricomycotina</taxon>
        <taxon>Tremellomycetes</taxon>
        <taxon>Tremellales</taxon>
        <taxon>Rhynchogastremaceae</taxon>
        <taxon>Papiliotrema</taxon>
    </lineage>
</organism>
<evidence type="ECO:0000259" key="4">
    <source>
        <dbReference type="PROSITE" id="PS51349"/>
    </source>
</evidence>
<keyword evidence="2" id="KW-0560">Oxidoreductase</keyword>
<dbReference type="GO" id="GO:0004460">
    <property type="term" value="F:L-lactate dehydrogenase (cytochrome) activity"/>
    <property type="evidence" value="ECO:0007669"/>
    <property type="project" value="TreeGrafter"/>
</dbReference>
<dbReference type="EMBL" id="JAODAN010000006">
    <property type="protein sequence ID" value="KAK1923540.1"/>
    <property type="molecule type" value="Genomic_DNA"/>
</dbReference>
<feature type="domain" description="Cytochrome b5 heme-binding" evidence="3">
    <location>
        <begin position="51"/>
        <end position="128"/>
    </location>
</feature>
<evidence type="ECO:0000256" key="1">
    <source>
        <dbReference type="ARBA" id="ARBA00001917"/>
    </source>
</evidence>
<dbReference type="PANTHER" id="PTHR10578">
    <property type="entry name" value="S -2-HYDROXY-ACID OXIDASE-RELATED"/>
    <property type="match status" value="1"/>
</dbReference>
<dbReference type="Gene3D" id="3.10.120.10">
    <property type="entry name" value="Cytochrome b5-like heme/steroid binding domain"/>
    <property type="match status" value="1"/>
</dbReference>
<reference evidence="5" key="1">
    <citation type="submission" date="2023-02" db="EMBL/GenBank/DDBJ databases">
        <title>Identification and recombinant expression of a fungal hydrolase from Papiliotrema laurentii that hydrolyzes apple cutin and clears colloidal polyester polyurethane.</title>
        <authorList>
            <consortium name="DOE Joint Genome Institute"/>
            <person name="Roman V.A."/>
            <person name="Bojanowski C."/>
            <person name="Crable B.R."/>
            <person name="Wagner D.N."/>
            <person name="Hung C.S."/>
            <person name="Nadeau L.J."/>
            <person name="Schratz L."/>
            <person name="Haridas S."/>
            <person name="Pangilinan J."/>
            <person name="Lipzen A."/>
            <person name="Na H."/>
            <person name="Yan M."/>
            <person name="Ng V."/>
            <person name="Grigoriev I.V."/>
            <person name="Spatafora J.W."/>
            <person name="Barlow D."/>
            <person name="Biffinger J."/>
            <person name="Kelley-Loughnane N."/>
            <person name="Varaljay V.A."/>
            <person name="Crookes-Goodson W.J."/>
        </authorList>
    </citation>
    <scope>NUCLEOTIDE SEQUENCE</scope>
    <source>
        <strain evidence="5">5307AH</strain>
    </source>
</reference>
<dbReference type="InterPro" id="IPR001199">
    <property type="entry name" value="Cyt_B5-like_heme/steroid-bd"/>
</dbReference>
<comment type="caution">
    <text evidence="5">The sequence shown here is derived from an EMBL/GenBank/DDBJ whole genome shotgun (WGS) entry which is preliminary data.</text>
</comment>
<dbReference type="PROSITE" id="PS50255">
    <property type="entry name" value="CYTOCHROME_B5_2"/>
    <property type="match status" value="1"/>
</dbReference>
<keyword evidence="6" id="KW-1185">Reference proteome</keyword>
<evidence type="ECO:0000313" key="6">
    <source>
        <dbReference type="Proteomes" id="UP001182556"/>
    </source>
</evidence>